<evidence type="ECO:0000256" key="1">
    <source>
        <dbReference type="SAM" id="MobiDB-lite"/>
    </source>
</evidence>
<reference evidence="3" key="2">
    <citation type="submission" date="2013-12" db="EMBL/GenBank/DDBJ databases">
        <authorList>
            <person name="Yu Y."/>
            <person name="Lee S."/>
            <person name="de Baynast K."/>
            <person name="Wissotski M."/>
            <person name="Liu L."/>
            <person name="Talag J."/>
            <person name="Goicoechea J."/>
            <person name="Angelova A."/>
            <person name="Jetty R."/>
            <person name="Kudrna D."/>
            <person name="Golser W."/>
            <person name="Rivera L."/>
            <person name="Zhang J."/>
            <person name="Wing R."/>
        </authorList>
    </citation>
    <scope>NUCLEOTIDE SEQUENCE</scope>
</reference>
<reference evidence="2" key="3">
    <citation type="submission" date="2015-04" db="UniProtKB">
        <authorList>
            <consortium name="EnsemblPlants"/>
        </authorList>
    </citation>
    <scope>IDENTIFICATION</scope>
</reference>
<accession>A0A0D9X9X9</accession>
<name>A0A0D9X9X9_9ORYZ</name>
<feature type="compositionally biased region" description="Low complexity" evidence="1">
    <location>
        <begin position="16"/>
        <end position="27"/>
    </location>
</feature>
<feature type="compositionally biased region" description="Low complexity" evidence="1">
    <location>
        <begin position="67"/>
        <end position="81"/>
    </location>
</feature>
<dbReference type="Gramene" id="LPERR08G17730.1">
    <property type="protein sequence ID" value="LPERR08G17730.1"/>
    <property type="gene ID" value="LPERR08G17730"/>
</dbReference>
<protein>
    <submittedName>
        <fullName evidence="2">Uncharacterized protein</fullName>
    </submittedName>
</protein>
<feature type="compositionally biased region" description="Basic and acidic residues" evidence="1">
    <location>
        <begin position="86"/>
        <end position="102"/>
    </location>
</feature>
<dbReference type="EnsemblPlants" id="LPERR08G17730.1">
    <property type="protein sequence ID" value="LPERR08G17730.1"/>
    <property type="gene ID" value="LPERR08G17730"/>
</dbReference>
<proteinExistence type="predicted"/>
<evidence type="ECO:0000313" key="3">
    <source>
        <dbReference type="Proteomes" id="UP000032180"/>
    </source>
</evidence>
<evidence type="ECO:0000313" key="2">
    <source>
        <dbReference type="EnsemblPlants" id="LPERR08G17730.1"/>
    </source>
</evidence>
<dbReference type="Proteomes" id="UP000032180">
    <property type="component" value="Chromosome 8"/>
</dbReference>
<dbReference type="HOGENOM" id="CLU_1770738_0_0_1"/>
<reference evidence="2 3" key="1">
    <citation type="submission" date="2012-08" db="EMBL/GenBank/DDBJ databases">
        <title>Oryza genome evolution.</title>
        <authorList>
            <person name="Wing R.A."/>
        </authorList>
    </citation>
    <scope>NUCLEOTIDE SEQUENCE</scope>
</reference>
<organism evidence="2 3">
    <name type="scientific">Leersia perrieri</name>
    <dbReference type="NCBI Taxonomy" id="77586"/>
    <lineage>
        <taxon>Eukaryota</taxon>
        <taxon>Viridiplantae</taxon>
        <taxon>Streptophyta</taxon>
        <taxon>Embryophyta</taxon>
        <taxon>Tracheophyta</taxon>
        <taxon>Spermatophyta</taxon>
        <taxon>Magnoliopsida</taxon>
        <taxon>Liliopsida</taxon>
        <taxon>Poales</taxon>
        <taxon>Poaceae</taxon>
        <taxon>BOP clade</taxon>
        <taxon>Oryzoideae</taxon>
        <taxon>Oryzeae</taxon>
        <taxon>Oryzinae</taxon>
        <taxon>Leersia</taxon>
    </lineage>
</organism>
<feature type="region of interest" description="Disordered" evidence="1">
    <location>
        <begin position="1"/>
        <end position="121"/>
    </location>
</feature>
<feature type="compositionally biased region" description="Low complexity" evidence="1">
    <location>
        <begin position="103"/>
        <end position="120"/>
    </location>
</feature>
<keyword evidence="3" id="KW-1185">Reference proteome</keyword>
<dbReference type="AlphaFoldDB" id="A0A0D9X9X9"/>
<sequence>MATTLSLPAQLPSPPRSLLDPLPTLSSIQSPPVPSRALPTLPPATTAGDDDRRPAATSGGGSDEGRAAAACYRSAASGSGATDPRAGGEQRDGDPGRDDGDPRAAAGRAATTSGRAAATAVGWPRRRGGHAAFCNFFFLLRAGRRAA</sequence>